<feature type="region of interest" description="Disordered" evidence="1">
    <location>
        <begin position="1"/>
        <end position="42"/>
    </location>
</feature>
<evidence type="ECO:0000313" key="2">
    <source>
        <dbReference type="EMBL" id="HBC34427.1"/>
    </source>
</evidence>
<feature type="compositionally biased region" description="Basic residues" evidence="1">
    <location>
        <begin position="17"/>
        <end position="30"/>
    </location>
</feature>
<evidence type="ECO:0000256" key="1">
    <source>
        <dbReference type="SAM" id="MobiDB-lite"/>
    </source>
</evidence>
<dbReference type="AlphaFoldDB" id="A0A352ISJ4"/>
<dbReference type="EMBL" id="DNNA01000146">
    <property type="protein sequence ID" value="HBC34427.1"/>
    <property type="molecule type" value="Genomic_DNA"/>
</dbReference>
<feature type="non-terminal residue" evidence="2">
    <location>
        <position position="127"/>
    </location>
</feature>
<name>A0A352ISJ4_9GAMM</name>
<reference evidence="2 3" key="1">
    <citation type="journal article" date="2018" name="Nat. Biotechnol.">
        <title>A standardized bacterial taxonomy based on genome phylogeny substantially revises the tree of life.</title>
        <authorList>
            <person name="Parks D.H."/>
            <person name="Chuvochina M."/>
            <person name="Waite D.W."/>
            <person name="Rinke C."/>
            <person name="Skarshewski A."/>
            <person name="Chaumeil P.A."/>
            <person name="Hugenholtz P."/>
        </authorList>
    </citation>
    <scope>NUCLEOTIDE SEQUENCE [LARGE SCALE GENOMIC DNA]</scope>
    <source>
        <strain evidence="2">UBA9380</strain>
    </source>
</reference>
<organism evidence="2 3">
    <name type="scientific">Marinobacter adhaerens</name>
    <dbReference type="NCBI Taxonomy" id="1033846"/>
    <lineage>
        <taxon>Bacteria</taxon>
        <taxon>Pseudomonadati</taxon>
        <taxon>Pseudomonadota</taxon>
        <taxon>Gammaproteobacteria</taxon>
        <taxon>Pseudomonadales</taxon>
        <taxon>Marinobacteraceae</taxon>
        <taxon>Marinobacter</taxon>
    </lineage>
</organism>
<feature type="region of interest" description="Disordered" evidence="1">
    <location>
        <begin position="103"/>
        <end position="127"/>
    </location>
</feature>
<feature type="region of interest" description="Disordered" evidence="1">
    <location>
        <begin position="61"/>
        <end position="86"/>
    </location>
</feature>
<comment type="caution">
    <text evidence="2">The sequence shown here is derived from an EMBL/GenBank/DDBJ whole genome shotgun (WGS) entry which is preliminary data.</text>
</comment>
<protein>
    <submittedName>
        <fullName evidence="2">Uncharacterized protein</fullName>
    </submittedName>
</protein>
<dbReference type="Proteomes" id="UP000263489">
    <property type="component" value="Unassembled WGS sequence"/>
</dbReference>
<sequence>MSDVPVDPTLAQERALARRRKRKAEKRKNAVARDSFLTSISGSPDKQALAASMKALMEREGIGPFGEPPARTSARSSAGLGPAPMAFPANNTNRWVPIGPSVVRQGQAEGRPRVSGRVRDLAVSPDG</sequence>
<evidence type="ECO:0000313" key="3">
    <source>
        <dbReference type="Proteomes" id="UP000263489"/>
    </source>
</evidence>
<accession>A0A352ISJ4</accession>
<gene>
    <name evidence="2" type="ORF">DC045_08935</name>
</gene>
<proteinExistence type="predicted"/>